<proteinExistence type="predicted"/>
<gene>
    <name evidence="1" type="ORF">KGM_209481</name>
</gene>
<protein>
    <submittedName>
        <fullName evidence="1">Uncharacterized protein</fullName>
    </submittedName>
</protein>
<dbReference type="AlphaFoldDB" id="A0A212FLG1"/>
<sequence>MRGFWTEFLYVAANHPFPSVPGDLMSPLDLDRHDECLYLFNYHYTLLLT</sequence>
<dbReference type="EMBL" id="AGBW02007774">
    <property type="protein sequence ID" value="OWR54583.1"/>
    <property type="molecule type" value="Genomic_DNA"/>
</dbReference>
<dbReference type="KEGG" id="dpl:KGM_209481"/>
<reference evidence="1 2" key="1">
    <citation type="journal article" date="2011" name="Cell">
        <title>The monarch butterfly genome yields insights into long-distance migration.</title>
        <authorList>
            <person name="Zhan S."/>
            <person name="Merlin C."/>
            <person name="Boore J.L."/>
            <person name="Reppert S.M."/>
        </authorList>
    </citation>
    <scope>NUCLEOTIDE SEQUENCE [LARGE SCALE GENOMIC DNA]</scope>
    <source>
        <strain evidence="1">F-2</strain>
    </source>
</reference>
<dbReference type="InParanoid" id="A0A212FLG1"/>
<keyword evidence="2" id="KW-1185">Reference proteome</keyword>
<accession>A0A212FLG1</accession>
<evidence type="ECO:0000313" key="2">
    <source>
        <dbReference type="Proteomes" id="UP000007151"/>
    </source>
</evidence>
<organism evidence="1 2">
    <name type="scientific">Danaus plexippus plexippus</name>
    <dbReference type="NCBI Taxonomy" id="278856"/>
    <lineage>
        <taxon>Eukaryota</taxon>
        <taxon>Metazoa</taxon>
        <taxon>Ecdysozoa</taxon>
        <taxon>Arthropoda</taxon>
        <taxon>Hexapoda</taxon>
        <taxon>Insecta</taxon>
        <taxon>Pterygota</taxon>
        <taxon>Neoptera</taxon>
        <taxon>Endopterygota</taxon>
        <taxon>Lepidoptera</taxon>
        <taxon>Glossata</taxon>
        <taxon>Ditrysia</taxon>
        <taxon>Papilionoidea</taxon>
        <taxon>Nymphalidae</taxon>
        <taxon>Danainae</taxon>
        <taxon>Danaini</taxon>
        <taxon>Danaina</taxon>
        <taxon>Danaus</taxon>
        <taxon>Danaus</taxon>
    </lineage>
</organism>
<dbReference type="Proteomes" id="UP000007151">
    <property type="component" value="Unassembled WGS sequence"/>
</dbReference>
<comment type="caution">
    <text evidence="1">The sequence shown here is derived from an EMBL/GenBank/DDBJ whole genome shotgun (WGS) entry which is preliminary data.</text>
</comment>
<evidence type="ECO:0000313" key="1">
    <source>
        <dbReference type="EMBL" id="OWR54583.1"/>
    </source>
</evidence>
<name>A0A212FLG1_DANPL</name>